<dbReference type="InterPro" id="IPR046373">
    <property type="entry name" value="Acyl-CoA_Oxase/DH_mid-dom_sf"/>
</dbReference>
<dbReference type="InterPro" id="IPR052161">
    <property type="entry name" value="Mycobact_Acyl-CoA_DH"/>
</dbReference>
<gene>
    <name evidence="9" type="ORF">D0Z08_14650</name>
</gene>
<keyword evidence="3 6" id="KW-0285">Flavoprotein</keyword>
<organism evidence="9 10">
    <name type="scientific">Nocardioides immobilis</name>
    <dbReference type="NCBI Taxonomy" id="2049295"/>
    <lineage>
        <taxon>Bacteria</taxon>
        <taxon>Bacillati</taxon>
        <taxon>Actinomycetota</taxon>
        <taxon>Actinomycetes</taxon>
        <taxon>Propionibacteriales</taxon>
        <taxon>Nocardioidaceae</taxon>
        <taxon>Nocardioides</taxon>
    </lineage>
</organism>
<evidence type="ECO:0000256" key="3">
    <source>
        <dbReference type="ARBA" id="ARBA00022630"/>
    </source>
</evidence>
<reference evidence="9 10" key="1">
    <citation type="submission" date="2018-09" db="EMBL/GenBank/DDBJ databases">
        <title>Genome sequencing of Nocardioides immobilis CCTCC AB 2017083 for comparison to Nocardioides silvaticus.</title>
        <authorList>
            <person name="Li C."/>
            <person name="Wang G."/>
        </authorList>
    </citation>
    <scope>NUCLEOTIDE SEQUENCE [LARGE SCALE GENOMIC DNA]</scope>
    <source>
        <strain evidence="9 10">CCTCC AB 2017083</strain>
    </source>
</reference>
<dbReference type="InterPro" id="IPR036250">
    <property type="entry name" value="AcylCo_DH-like_C"/>
</dbReference>
<dbReference type="FunFam" id="2.40.110.10:FF:000011">
    <property type="entry name" value="Acyl-CoA dehydrogenase FadE34"/>
    <property type="match status" value="1"/>
</dbReference>
<dbReference type="Pfam" id="PF02770">
    <property type="entry name" value="Acyl-CoA_dh_M"/>
    <property type="match status" value="1"/>
</dbReference>
<evidence type="ECO:0000259" key="8">
    <source>
        <dbReference type="Pfam" id="PF02770"/>
    </source>
</evidence>
<evidence type="ECO:0000256" key="4">
    <source>
        <dbReference type="ARBA" id="ARBA00022827"/>
    </source>
</evidence>
<protein>
    <submittedName>
        <fullName evidence="9">Acyl-CoA dehydrogenase</fullName>
    </submittedName>
</protein>
<evidence type="ECO:0000259" key="7">
    <source>
        <dbReference type="Pfam" id="PF00441"/>
    </source>
</evidence>
<dbReference type="InterPro" id="IPR006091">
    <property type="entry name" value="Acyl-CoA_Oxase/DH_mid-dom"/>
</dbReference>
<sequence length="379" mass="41075">MTVRAVERPADLRGWFGDHVEELRAFVPVDGESLDDRVARGAAMLGFLHGAGVMGRGWPEAWGGAGGTAIDRALVYDLLVRSGLDLPESLAPLEVLGSALSAYAPELAATHVPRVLRGQELWCQGFSEPDAGSDLASLRTRAHRSAEGWVLTGQKVWTSLGHLADYCGVLARTGTTDERHRGLTLFWVDMRADGVGARPLQTLTGEDEFAEVFLDEVVVDDSCVIGEVGQGWAVAMHLLQYERGMWAWQRQAMLHQALEIAMAHDEMDEVPVDAIGHAFCVLSSVRARSARTIERLSRGEIVGPEVSIDKILLGRAEQAVNDVVRLALGRDFATSDAAAAERARGAWFYSRAASIYGGAVEVQLDLVAQRVIGLPRGTR</sequence>
<dbReference type="AlphaFoldDB" id="A0A417Y0Q9"/>
<evidence type="ECO:0000256" key="2">
    <source>
        <dbReference type="ARBA" id="ARBA00009347"/>
    </source>
</evidence>
<dbReference type="InterPro" id="IPR009075">
    <property type="entry name" value="AcylCo_DH/oxidase_C"/>
</dbReference>
<evidence type="ECO:0000256" key="5">
    <source>
        <dbReference type="ARBA" id="ARBA00023002"/>
    </source>
</evidence>
<evidence type="ECO:0000256" key="1">
    <source>
        <dbReference type="ARBA" id="ARBA00001974"/>
    </source>
</evidence>
<dbReference type="OrthoDB" id="3778631at2"/>
<dbReference type="Pfam" id="PF00441">
    <property type="entry name" value="Acyl-CoA_dh_1"/>
    <property type="match status" value="1"/>
</dbReference>
<evidence type="ECO:0000313" key="10">
    <source>
        <dbReference type="Proteomes" id="UP000283644"/>
    </source>
</evidence>
<feature type="domain" description="Acyl-CoA oxidase/dehydrogenase middle" evidence="8">
    <location>
        <begin position="123"/>
        <end position="216"/>
    </location>
</feature>
<dbReference type="InterPro" id="IPR009100">
    <property type="entry name" value="AcylCoA_DH/oxidase_NM_dom_sf"/>
</dbReference>
<dbReference type="SUPFAM" id="SSF56645">
    <property type="entry name" value="Acyl-CoA dehydrogenase NM domain-like"/>
    <property type="match status" value="1"/>
</dbReference>
<evidence type="ECO:0000256" key="6">
    <source>
        <dbReference type="RuleBase" id="RU362125"/>
    </source>
</evidence>
<keyword evidence="5 6" id="KW-0560">Oxidoreductase</keyword>
<comment type="caution">
    <text evidence="9">The sequence shown here is derived from an EMBL/GenBank/DDBJ whole genome shotgun (WGS) entry which is preliminary data.</text>
</comment>
<dbReference type="PANTHER" id="PTHR43292">
    <property type="entry name" value="ACYL-COA DEHYDROGENASE"/>
    <property type="match status" value="1"/>
</dbReference>
<dbReference type="GO" id="GO:0016627">
    <property type="term" value="F:oxidoreductase activity, acting on the CH-CH group of donors"/>
    <property type="evidence" value="ECO:0007669"/>
    <property type="project" value="InterPro"/>
</dbReference>
<dbReference type="EMBL" id="QXGH01000018">
    <property type="protein sequence ID" value="RHW26213.1"/>
    <property type="molecule type" value="Genomic_DNA"/>
</dbReference>
<feature type="domain" description="Acyl-CoA dehydrogenase/oxidase C-terminal" evidence="7">
    <location>
        <begin position="229"/>
        <end position="371"/>
    </location>
</feature>
<dbReference type="GO" id="GO:0005886">
    <property type="term" value="C:plasma membrane"/>
    <property type="evidence" value="ECO:0007669"/>
    <property type="project" value="TreeGrafter"/>
</dbReference>
<dbReference type="PANTHER" id="PTHR43292:SF3">
    <property type="entry name" value="ACYL-COA DEHYDROGENASE FADE29"/>
    <property type="match status" value="1"/>
</dbReference>
<dbReference type="RefSeq" id="WP_118925999.1">
    <property type="nucleotide sequence ID" value="NZ_QXGH01000018.1"/>
</dbReference>
<dbReference type="Gene3D" id="1.10.540.10">
    <property type="entry name" value="Acyl-CoA dehydrogenase/oxidase, N-terminal domain"/>
    <property type="match status" value="1"/>
</dbReference>
<proteinExistence type="inferred from homology"/>
<evidence type="ECO:0000313" key="9">
    <source>
        <dbReference type="EMBL" id="RHW26213.1"/>
    </source>
</evidence>
<dbReference type="Gene3D" id="2.40.110.10">
    <property type="entry name" value="Butyryl-CoA Dehydrogenase, subunit A, domain 2"/>
    <property type="match status" value="1"/>
</dbReference>
<dbReference type="InterPro" id="IPR037069">
    <property type="entry name" value="AcylCoA_DH/ox_N_sf"/>
</dbReference>
<dbReference type="Gene3D" id="1.20.140.10">
    <property type="entry name" value="Butyryl-CoA Dehydrogenase, subunit A, domain 3"/>
    <property type="match status" value="1"/>
</dbReference>
<keyword evidence="10" id="KW-1185">Reference proteome</keyword>
<name>A0A417Y0Q9_9ACTN</name>
<comment type="similarity">
    <text evidence="2 6">Belongs to the acyl-CoA dehydrogenase family.</text>
</comment>
<dbReference type="SUPFAM" id="SSF47203">
    <property type="entry name" value="Acyl-CoA dehydrogenase C-terminal domain-like"/>
    <property type="match status" value="1"/>
</dbReference>
<dbReference type="Proteomes" id="UP000283644">
    <property type="component" value="Unassembled WGS sequence"/>
</dbReference>
<comment type="cofactor">
    <cofactor evidence="1 6">
        <name>FAD</name>
        <dbReference type="ChEBI" id="CHEBI:57692"/>
    </cofactor>
</comment>
<dbReference type="GO" id="GO:0050660">
    <property type="term" value="F:flavin adenine dinucleotide binding"/>
    <property type="evidence" value="ECO:0007669"/>
    <property type="project" value="InterPro"/>
</dbReference>
<accession>A0A417Y0Q9</accession>
<keyword evidence="4 6" id="KW-0274">FAD</keyword>